<dbReference type="SMART" id="SM00028">
    <property type="entry name" value="TPR"/>
    <property type="match status" value="5"/>
</dbReference>
<proteinExistence type="predicted"/>
<dbReference type="InterPro" id="IPR011990">
    <property type="entry name" value="TPR-like_helical_dom_sf"/>
</dbReference>
<sequence>MAAASSANMAVSYLQEQSFDFCFVAYDLGPRAKTGLQVIQEATLDGARRFQDTFVLVAEPEQAEVLAGALEYAPDSCLSKPYDPVRLRQCLDRLARVKQLLLPLEALLDREQWAEALGCFEHFQGLYPGVRPYFLRLKGLVLLRLQRYEEALALFAGVLQERDVDWAHIGQGVALFRLGRYREAQECLLRLTGQHHTAVEAFILLTLVHRVLGDPGAAQMLLRKAVILQPSMPQLQSDLANLMALEGDWAQAVTAWREALNYARHSPFQRADDYYGLVQALLQQIDERQSPASVAAEAEAVRTLEAAVRDFMGEPVVLFRARLMGAQIYQRSGNRSMAEQAARDAFERYAALPLSDQAELVDPLVDALEFSSLAQASLERRQEVMRRLATLDWGRANLAGMVSYRKGHYEQAFDRFREAEALRGGSPGVVLNLVQSGLRVAVSTPARRAEILRQCSDLLFDVRFGVLSHRQQERYRALCRRLGELNRSQGGSG</sequence>
<comment type="caution">
    <text evidence="3">The sequence shown here is derived from an EMBL/GenBank/DDBJ whole genome shotgun (WGS) entry which is preliminary data.</text>
</comment>
<dbReference type="Pfam" id="PF13432">
    <property type="entry name" value="TPR_16"/>
    <property type="match status" value="2"/>
</dbReference>
<name>A0ABW1ZW19_9GAMM</name>
<dbReference type="SUPFAM" id="SSF48452">
    <property type="entry name" value="TPR-like"/>
    <property type="match status" value="2"/>
</dbReference>
<gene>
    <name evidence="3" type="ORF">ACFQDL_04230</name>
</gene>
<evidence type="ECO:0000256" key="1">
    <source>
        <dbReference type="PROSITE-ProRule" id="PRU00169"/>
    </source>
</evidence>
<accession>A0ABW1ZW19</accession>
<organism evidence="3 4">
    <name type="scientific">Marinobacterium aestuariivivens</name>
    <dbReference type="NCBI Taxonomy" id="1698799"/>
    <lineage>
        <taxon>Bacteria</taxon>
        <taxon>Pseudomonadati</taxon>
        <taxon>Pseudomonadota</taxon>
        <taxon>Gammaproteobacteria</taxon>
        <taxon>Oceanospirillales</taxon>
        <taxon>Oceanospirillaceae</taxon>
        <taxon>Marinobacterium</taxon>
    </lineage>
</organism>
<dbReference type="Gene3D" id="3.40.50.2300">
    <property type="match status" value="1"/>
</dbReference>
<dbReference type="SUPFAM" id="SSF52172">
    <property type="entry name" value="CheY-like"/>
    <property type="match status" value="1"/>
</dbReference>
<feature type="domain" description="Response regulatory" evidence="2">
    <location>
        <begin position="1"/>
        <end position="95"/>
    </location>
</feature>
<dbReference type="Gene3D" id="1.25.40.10">
    <property type="entry name" value="Tetratricopeptide repeat domain"/>
    <property type="match status" value="1"/>
</dbReference>
<dbReference type="EMBL" id="JBHSWE010000001">
    <property type="protein sequence ID" value="MFC6669393.1"/>
    <property type="molecule type" value="Genomic_DNA"/>
</dbReference>
<evidence type="ECO:0000313" key="3">
    <source>
        <dbReference type="EMBL" id="MFC6669393.1"/>
    </source>
</evidence>
<dbReference type="InterPro" id="IPR011006">
    <property type="entry name" value="CheY-like_superfamily"/>
</dbReference>
<dbReference type="RefSeq" id="WP_379907952.1">
    <property type="nucleotide sequence ID" value="NZ_JBHSWE010000001.1"/>
</dbReference>
<dbReference type="InterPro" id="IPR001789">
    <property type="entry name" value="Sig_transdc_resp-reg_receiver"/>
</dbReference>
<dbReference type="InterPro" id="IPR019734">
    <property type="entry name" value="TPR_rpt"/>
</dbReference>
<evidence type="ECO:0000313" key="4">
    <source>
        <dbReference type="Proteomes" id="UP001596422"/>
    </source>
</evidence>
<dbReference type="PROSITE" id="PS50110">
    <property type="entry name" value="RESPONSE_REGULATORY"/>
    <property type="match status" value="1"/>
</dbReference>
<dbReference type="Proteomes" id="UP001596422">
    <property type="component" value="Unassembled WGS sequence"/>
</dbReference>
<evidence type="ECO:0000259" key="2">
    <source>
        <dbReference type="PROSITE" id="PS50110"/>
    </source>
</evidence>
<keyword evidence="4" id="KW-1185">Reference proteome</keyword>
<reference evidence="4" key="1">
    <citation type="journal article" date="2019" name="Int. J. Syst. Evol. Microbiol.">
        <title>The Global Catalogue of Microorganisms (GCM) 10K type strain sequencing project: providing services to taxonomists for standard genome sequencing and annotation.</title>
        <authorList>
            <consortium name="The Broad Institute Genomics Platform"/>
            <consortium name="The Broad Institute Genome Sequencing Center for Infectious Disease"/>
            <person name="Wu L."/>
            <person name="Ma J."/>
        </authorList>
    </citation>
    <scope>NUCLEOTIDE SEQUENCE [LARGE SCALE GENOMIC DNA]</scope>
    <source>
        <strain evidence="4">NBRC 111756</strain>
    </source>
</reference>
<protein>
    <submittedName>
        <fullName evidence="3">Tetratricopeptide repeat protein</fullName>
    </submittedName>
</protein>
<comment type="caution">
    <text evidence="1">Lacks conserved residue(s) required for the propagation of feature annotation.</text>
</comment>